<protein>
    <submittedName>
        <fullName evidence="1">DEAD/DEAH box helicase</fullName>
    </submittedName>
</protein>
<keyword evidence="1" id="KW-0378">Hydrolase</keyword>
<gene>
    <name evidence="1" type="ORF">KU39_2596</name>
</gene>
<reference evidence="1 2" key="1">
    <citation type="journal article" date="2014" name="Genome Announc.">
        <title>Comparative Genome Analysis of Two Isolates of the Fish Pathogen Piscirickettsia salmonis from Different Hosts Reveals Major Differences in Virulence-Associated Secretion Systems.</title>
        <authorList>
            <person name="Bohle H."/>
            <person name="Henriquez P."/>
            <person name="Grothusen H."/>
            <person name="Navas E."/>
            <person name="Sandoval A."/>
            <person name="Bustamante F."/>
            <person name="Bustos P."/>
            <person name="Mancilla M."/>
        </authorList>
    </citation>
    <scope>NUCLEOTIDE SEQUENCE [LARGE SCALE GENOMIC DNA]</scope>
    <source>
        <strain evidence="2">B1-32597</strain>
    </source>
</reference>
<keyword evidence="1" id="KW-0347">Helicase</keyword>
<keyword evidence="1" id="KW-0067">ATP-binding</keyword>
<dbReference type="Proteomes" id="UP000029558">
    <property type="component" value="Chromosome"/>
</dbReference>
<dbReference type="RefSeq" id="WP_174872550.1">
    <property type="nucleotide sequence ID" value="NZ_CP012508.1"/>
</dbReference>
<proteinExistence type="predicted"/>
<keyword evidence="1" id="KW-0547">Nucleotide-binding</keyword>
<sequence length="271" mass="30082">MLSSSRYSLDTQRKSDAAPYCKSMKEVCRLAFFKDPYDPYEPDSLTSVEHQLKQPCFDLLAAEVGGASTGFISAYAGPDSRKQSFKSFVEQLHCKAINPVEIFLTKSIRELEKYANNQSKPSFMDSSHAARRQFARREVEKLKSMLIVCESMTGTPKEVEELQAIFVKPILPEFSCLLKSAKEMFGKRGIRGLGAVLKQFEKSRQALCLSTSVAEFLERGHEEGLQPVSLLQSDGSSFRTAEVVRPARGEDTQHQPVAFVPFEVGAPGPGA</sequence>
<dbReference type="EMBL" id="CP012508">
    <property type="protein sequence ID" value="ALB23772.1"/>
    <property type="molecule type" value="Genomic_DNA"/>
</dbReference>
<dbReference type="AlphaFoldDB" id="A0AAC8VJT6"/>
<accession>A0AAC8VJT6</accession>
<organism evidence="1 2">
    <name type="scientific">Piscirickettsia salmonis</name>
    <dbReference type="NCBI Taxonomy" id="1238"/>
    <lineage>
        <taxon>Bacteria</taxon>
        <taxon>Pseudomonadati</taxon>
        <taxon>Pseudomonadota</taxon>
        <taxon>Gammaproteobacteria</taxon>
        <taxon>Thiotrichales</taxon>
        <taxon>Piscirickettsiaceae</taxon>
        <taxon>Piscirickettsia</taxon>
    </lineage>
</organism>
<name>A0AAC8VJT6_PISSA</name>
<dbReference type="GO" id="GO:0004386">
    <property type="term" value="F:helicase activity"/>
    <property type="evidence" value="ECO:0007669"/>
    <property type="project" value="UniProtKB-KW"/>
</dbReference>
<evidence type="ECO:0000313" key="2">
    <source>
        <dbReference type="Proteomes" id="UP000029558"/>
    </source>
</evidence>
<evidence type="ECO:0000313" key="1">
    <source>
        <dbReference type="EMBL" id="ALB23772.1"/>
    </source>
</evidence>